<dbReference type="InterPro" id="IPR002178">
    <property type="entry name" value="PTS_EIIA_type-2_dom"/>
</dbReference>
<dbReference type="PROSITE" id="PS00372">
    <property type="entry name" value="PTS_EIIA_TYPE_2_HIS"/>
    <property type="match status" value="1"/>
</dbReference>
<dbReference type="InterPro" id="IPR051541">
    <property type="entry name" value="PTS_SugarTrans_NitroReg"/>
</dbReference>
<proteinExistence type="predicted"/>
<keyword evidence="2" id="KW-0813">Transport</keyword>
<dbReference type="Pfam" id="PF00359">
    <property type="entry name" value="PTS_EIIA_2"/>
    <property type="match status" value="1"/>
</dbReference>
<dbReference type="InterPro" id="IPR016152">
    <property type="entry name" value="PTrfase/Anion_transptr"/>
</dbReference>
<comment type="caution">
    <text evidence="2">The sequence shown here is derived from an EMBL/GenBank/DDBJ whole genome shotgun (WGS) entry which is preliminary data.</text>
</comment>
<name>A0A4Z0FF28_9GAMM</name>
<sequence length="144" mass="15598">MKPDDVLIDVSVSSKGRLLQQLSDKAARALGVSERDILAALESREALGSTGIGAGIAIPHAPVAGIERPFGLFVRLTKPIEFDAIDDEPVDIVCLILTPPEGQANHLKLLANVARQLRSEHVLKRIRSTREANHIYSAITECDD</sequence>
<dbReference type="AlphaFoldDB" id="A0A4Z0FF28"/>
<protein>
    <submittedName>
        <fullName evidence="2">PTS sugar transporter subunit IIA</fullName>
    </submittedName>
</protein>
<organism evidence="2 3">
    <name type="scientific">Candidatus Macondimonas diazotrophica</name>
    <dbReference type="NCBI Taxonomy" id="2305248"/>
    <lineage>
        <taxon>Bacteria</taxon>
        <taxon>Pseudomonadati</taxon>
        <taxon>Pseudomonadota</taxon>
        <taxon>Gammaproteobacteria</taxon>
        <taxon>Chromatiales</taxon>
        <taxon>Ectothiorhodospiraceae</taxon>
        <taxon>Candidatus Macondimonas</taxon>
    </lineage>
</organism>
<dbReference type="Proteomes" id="UP000297890">
    <property type="component" value="Unassembled WGS sequence"/>
</dbReference>
<dbReference type="GO" id="GO:0030295">
    <property type="term" value="F:protein kinase activator activity"/>
    <property type="evidence" value="ECO:0007669"/>
    <property type="project" value="TreeGrafter"/>
</dbReference>
<dbReference type="Gene3D" id="3.40.930.10">
    <property type="entry name" value="Mannitol-specific EII, Chain A"/>
    <property type="match status" value="1"/>
</dbReference>
<accession>A0A4Z0FF28</accession>
<evidence type="ECO:0000313" key="3">
    <source>
        <dbReference type="Proteomes" id="UP000297890"/>
    </source>
</evidence>
<dbReference type="PANTHER" id="PTHR47738:SF1">
    <property type="entry name" value="NITROGEN REGULATORY PROTEIN"/>
    <property type="match status" value="1"/>
</dbReference>
<dbReference type="EMBL" id="SRIO01000001">
    <property type="protein sequence ID" value="TFZ84242.1"/>
    <property type="molecule type" value="Genomic_DNA"/>
</dbReference>
<keyword evidence="2" id="KW-0762">Sugar transport</keyword>
<evidence type="ECO:0000313" key="2">
    <source>
        <dbReference type="EMBL" id="TFZ84242.1"/>
    </source>
</evidence>
<reference evidence="2 3" key="1">
    <citation type="journal article" date="2019" name="ISME J.">
        <title>Candidatus Macondimonas diazotrophica, a novel gammaproteobacterial genus dominating crude-oil-contaminated coastal sediments.</title>
        <authorList>
            <person name="Karthikeyan S."/>
            <person name="Konstantinidis K."/>
        </authorList>
    </citation>
    <scope>NUCLEOTIDE SEQUENCE [LARGE SCALE GENOMIC DNA]</scope>
    <source>
        <strain evidence="2 3">KTK01</strain>
    </source>
</reference>
<dbReference type="PROSITE" id="PS51094">
    <property type="entry name" value="PTS_EIIA_TYPE_2"/>
    <property type="match status" value="1"/>
</dbReference>
<evidence type="ECO:0000259" key="1">
    <source>
        <dbReference type="PROSITE" id="PS51094"/>
    </source>
</evidence>
<dbReference type="CDD" id="cd00211">
    <property type="entry name" value="PTS_IIA_fru"/>
    <property type="match status" value="1"/>
</dbReference>
<dbReference type="OrthoDB" id="95460at2"/>
<keyword evidence="3" id="KW-1185">Reference proteome</keyword>
<gene>
    <name evidence="2" type="ORF">E4680_00195</name>
</gene>
<dbReference type="SUPFAM" id="SSF55804">
    <property type="entry name" value="Phoshotransferase/anion transport protein"/>
    <property type="match status" value="1"/>
</dbReference>
<dbReference type="PANTHER" id="PTHR47738">
    <property type="entry name" value="PTS SYSTEM FRUCTOSE-LIKE EIIA COMPONENT-RELATED"/>
    <property type="match status" value="1"/>
</dbReference>
<feature type="domain" description="PTS EIIA type-2" evidence="1">
    <location>
        <begin position="1"/>
        <end position="142"/>
    </location>
</feature>